<protein>
    <submittedName>
        <fullName evidence="3">dTDP-glucose 4,6-dehydratase</fullName>
    </submittedName>
</protein>
<proteinExistence type="inferred from homology"/>
<reference evidence="3 4" key="1">
    <citation type="submission" date="2021-08" db="EMBL/GenBank/DDBJ databases">
        <title>Complete genome sequence of Leptospira kobayashii strain E30.</title>
        <authorList>
            <person name="Nakao R."/>
            <person name="Nakamura S."/>
            <person name="Masuzawa T."/>
            <person name="Koizumi N."/>
        </authorList>
    </citation>
    <scope>NUCLEOTIDE SEQUENCE [LARGE SCALE GENOMIC DNA]</scope>
    <source>
        <strain evidence="3 4">E30</strain>
    </source>
</reference>
<evidence type="ECO:0000256" key="1">
    <source>
        <dbReference type="ARBA" id="ARBA00007637"/>
    </source>
</evidence>
<organism evidence="3 4">
    <name type="scientific">Leptospira kobayashii</name>
    <dbReference type="NCBI Taxonomy" id="1917830"/>
    <lineage>
        <taxon>Bacteria</taxon>
        <taxon>Pseudomonadati</taxon>
        <taxon>Spirochaetota</taxon>
        <taxon>Spirochaetia</taxon>
        <taxon>Leptospirales</taxon>
        <taxon>Leptospiraceae</taxon>
        <taxon>Leptospira</taxon>
    </lineage>
</organism>
<feature type="domain" description="NAD-dependent epimerase/dehydratase" evidence="2">
    <location>
        <begin position="29"/>
        <end position="271"/>
    </location>
</feature>
<evidence type="ECO:0000313" key="3">
    <source>
        <dbReference type="EMBL" id="BDA79169.1"/>
    </source>
</evidence>
<evidence type="ECO:0000259" key="2">
    <source>
        <dbReference type="Pfam" id="PF01370"/>
    </source>
</evidence>
<dbReference type="PANTHER" id="PTHR43000">
    <property type="entry name" value="DTDP-D-GLUCOSE 4,6-DEHYDRATASE-RELATED"/>
    <property type="match status" value="1"/>
</dbReference>
<gene>
    <name evidence="3" type="ORF">LPTSP3_g20990</name>
</gene>
<dbReference type="Proteomes" id="UP000245263">
    <property type="component" value="Chromosome 1"/>
</dbReference>
<dbReference type="RefSeq" id="WP_109019408.1">
    <property type="nucleotide sequence ID" value="NZ_AP025028.1"/>
</dbReference>
<evidence type="ECO:0000313" key="4">
    <source>
        <dbReference type="Proteomes" id="UP000245263"/>
    </source>
</evidence>
<accession>A0ABM7UJW6</accession>
<dbReference type="SUPFAM" id="SSF51735">
    <property type="entry name" value="NAD(P)-binding Rossmann-fold domains"/>
    <property type="match status" value="1"/>
</dbReference>
<dbReference type="Gene3D" id="3.40.50.720">
    <property type="entry name" value="NAD(P)-binding Rossmann-like Domain"/>
    <property type="match status" value="1"/>
</dbReference>
<dbReference type="EMBL" id="AP025028">
    <property type="protein sequence ID" value="BDA79169.1"/>
    <property type="molecule type" value="Genomic_DNA"/>
</dbReference>
<name>A0ABM7UJW6_9LEPT</name>
<dbReference type="InterPro" id="IPR036291">
    <property type="entry name" value="NAD(P)-bd_dom_sf"/>
</dbReference>
<comment type="similarity">
    <text evidence="1">Belongs to the NAD(P)-dependent epimerase/dehydratase family.</text>
</comment>
<keyword evidence="4" id="KW-1185">Reference proteome</keyword>
<dbReference type="InterPro" id="IPR001509">
    <property type="entry name" value="Epimerase_deHydtase"/>
</dbReference>
<sequence length="344" mass="38902">MKIEDSFPVEDLDFVLSHTDFQKLKNEKIFLTGGTGFIGRWFLESFLHANRVLNLDARLTVLSRDPESFLRKYPKYKSQNQIDFRKGDVLEFPALEKDFTVFIHAAAESDSRLDSENALATSQIIVQGTKNVLDFAVDCNAKYFLYLSSGAVYGSLIDPHITEKYAGAPLIDPKFTYGESKRYAELLCRIYAGKSKIKISIARCFAFVGPGLPLNSAFAIGNFINNILEQTKIQIQGDGTPFRSYMYPSDLMIWLWTILFHSDSSEIYNVGSDVGISILDLAKEISDMEGLSDNVVVHKEKNPNAPISYYVPSVQKAKEELALKIRINLHESIRKTIRFHRGTK</sequence>
<dbReference type="Pfam" id="PF01370">
    <property type="entry name" value="Epimerase"/>
    <property type="match status" value="1"/>
</dbReference>